<dbReference type="AlphaFoldDB" id="A0A1B9E7P5"/>
<evidence type="ECO:0000313" key="2">
    <source>
        <dbReference type="Proteomes" id="UP000093510"/>
    </source>
</evidence>
<dbReference type="STRING" id="1763534.GCA_001831475_02673"/>
<reference evidence="1 2" key="1">
    <citation type="submission" date="2016-03" db="EMBL/GenBank/DDBJ databases">
        <authorList>
            <person name="Ploux O."/>
        </authorList>
    </citation>
    <scope>NUCLEOTIDE SEQUENCE [LARGE SCALE GENOMIC DNA]</scope>
    <source>
        <strain evidence="1 2">LPB0076</strain>
    </source>
</reference>
<gene>
    <name evidence="1" type="ORF">LPBF_03230</name>
</gene>
<dbReference type="RefSeq" id="WP_066332384.1">
    <property type="nucleotide sequence ID" value="NZ_CP017688.1"/>
</dbReference>
<accession>A0A1B9E7P5</accession>
<comment type="caution">
    <text evidence="1">The sequence shown here is derived from an EMBL/GenBank/DDBJ whole genome shotgun (WGS) entry which is preliminary data.</text>
</comment>
<evidence type="ECO:0000313" key="1">
    <source>
        <dbReference type="EMBL" id="OCB77974.1"/>
    </source>
</evidence>
<name>A0A1B9E7P5_9FLAO</name>
<sequence length="180" mass="21062">MKFIYTFSFLIISIISFAQKRDIPAEIILIDGDTINTEISVGVNLFNKDFINELSIIKSVKLVHDINGKTKILAKEIKKISFTDFKNSQRVFVADNKKLREMIYENIVKCYIYYMANPYDGSKVAQFEFYDEDGKKARNLKKAVKEKPEILDIIKNSKELNYATIQFILKKYEDDYLIKK</sequence>
<protein>
    <submittedName>
        <fullName evidence="1">Uncharacterized protein</fullName>
    </submittedName>
</protein>
<dbReference type="EMBL" id="LVEP01000013">
    <property type="protein sequence ID" value="OCB77974.1"/>
    <property type="molecule type" value="Genomic_DNA"/>
</dbReference>
<proteinExistence type="predicted"/>
<keyword evidence="2" id="KW-1185">Reference proteome</keyword>
<dbReference type="Proteomes" id="UP000093510">
    <property type="component" value="Unassembled WGS sequence"/>
</dbReference>
<organism evidence="1 2">
    <name type="scientific">Flavobacterium crassostreae</name>
    <dbReference type="NCBI Taxonomy" id="1763534"/>
    <lineage>
        <taxon>Bacteria</taxon>
        <taxon>Pseudomonadati</taxon>
        <taxon>Bacteroidota</taxon>
        <taxon>Flavobacteriia</taxon>
        <taxon>Flavobacteriales</taxon>
        <taxon>Flavobacteriaceae</taxon>
        <taxon>Flavobacterium</taxon>
    </lineage>
</organism>